<dbReference type="STRING" id="316274.Haur_1396"/>
<evidence type="ECO:0000259" key="1">
    <source>
        <dbReference type="PROSITE" id="PS50943"/>
    </source>
</evidence>
<dbReference type="InterPro" id="IPR010982">
    <property type="entry name" value="Lambda_DNA-bd_dom_sf"/>
</dbReference>
<proteinExistence type="predicted"/>
<dbReference type="PROSITE" id="PS50943">
    <property type="entry name" value="HTH_CROC1"/>
    <property type="match status" value="1"/>
</dbReference>
<organism evidence="2 3">
    <name type="scientific">Herpetosiphon aurantiacus (strain ATCC 23779 / DSM 785 / 114-95)</name>
    <dbReference type="NCBI Taxonomy" id="316274"/>
    <lineage>
        <taxon>Bacteria</taxon>
        <taxon>Bacillati</taxon>
        <taxon>Chloroflexota</taxon>
        <taxon>Chloroflexia</taxon>
        <taxon>Herpetosiphonales</taxon>
        <taxon>Herpetosiphonaceae</taxon>
        <taxon>Herpetosiphon</taxon>
    </lineage>
</organism>
<dbReference type="AlphaFoldDB" id="A9B2J6"/>
<evidence type="ECO:0000313" key="2">
    <source>
        <dbReference type="EMBL" id="ABX04041.1"/>
    </source>
</evidence>
<evidence type="ECO:0000313" key="3">
    <source>
        <dbReference type="Proteomes" id="UP000000787"/>
    </source>
</evidence>
<dbReference type="HOGENOM" id="CLU_160607_0_0_0"/>
<gene>
    <name evidence="2" type="ordered locus">Haur_1396</name>
</gene>
<dbReference type="eggNOG" id="COG3655">
    <property type="taxonomic scope" value="Bacteria"/>
</dbReference>
<reference evidence="2 3" key="1">
    <citation type="journal article" date="2011" name="Stand. Genomic Sci.">
        <title>Complete genome sequence of the filamentous gliding predatory bacterium Herpetosiphon aurantiacus type strain (114-95(T)).</title>
        <authorList>
            <person name="Kiss H."/>
            <person name="Nett M."/>
            <person name="Domin N."/>
            <person name="Martin K."/>
            <person name="Maresca J.A."/>
            <person name="Copeland A."/>
            <person name="Lapidus A."/>
            <person name="Lucas S."/>
            <person name="Berry K.W."/>
            <person name="Glavina Del Rio T."/>
            <person name="Dalin E."/>
            <person name="Tice H."/>
            <person name="Pitluck S."/>
            <person name="Richardson P."/>
            <person name="Bruce D."/>
            <person name="Goodwin L."/>
            <person name="Han C."/>
            <person name="Detter J.C."/>
            <person name="Schmutz J."/>
            <person name="Brettin T."/>
            <person name="Land M."/>
            <person name="Hauser L."/>
            <person name="Kyrpides N.C."/>
            <person name="Ivanova N."/>
            <person name="Goker M."/>
            <person name="Woyke T."/>
            <person name="Klenk H.P."/>
            <person name="Bryant D.A."/>
        </authorList>
    </citation>
    <scope>NUCLEOTIDE SEQUENCE [LARGE SCALE GENOMIC DNA]</scope>
    <source>
        <strain evidence="3">ATCC 23779 / DSM 785 / 114-95</strain>
    </source>
</reference>
<name>A9B2J6_HERA2</name>
<dbReference type="Proteomes" id="UP000000787">
    <property type="component" value="Chromosome"/>
</dbReference>
<dbReference type="GO" id="GO:0003677">
    <property type="term" value="F:DNA binding"/>
    <property type="evidence" value="ECO:0007669"/>
    <property type="project" value="InterPro"/>
</dbReference>
<dbReference type="KEGG" id="hau:Haur_1396"/>
<dbReference type="InParanoid" id="A9B2J6"/>
<dbReference type="CDD" id="cd00093">
    <property type="entry name" value="HTH_XRE"/>
    <property type="match status" value="1"/>
</dbReference>
<protein>
    <submittedName>
        <fullName evidence="2">Transcriptional regulator, XRE family</fullName>
    </submittedName>
</protein>
<dbReference type="Gene3D" id="1.10.260.40">
    <property type="entry name" value="lambda repressor-like DNA-binding domains"/>
    <property type="match status" value="1"/>
</dbReference>
<sequence>MTTGLIYLIKSEMDARGWNQTKLSEISGIPDSTISKILKNPNQIPKLENLATLAQAFDIPLARIIAACGFDVSSAKSEDSQRLQTIVSAIPDFQRLVEEMMTFSPLDQADVLAYIEMRRLHRQKNINQEVDQS</sequence>
<keyword evidence="3" id="KW-1185">Reference proteome</keyword>
<dbReference type="BioCyc" id="HAUR316274:GHYA-1417-MONOMER"/>
<dbReference type="Pfam" id="PF01381">
    <property type="entry name" value="HTH_3"/>
    <property type="match status" value="1"/>
</dbReference>
<accession>A9B2J6</accession>
<dbReference type="EMBL" id="CP000875">
    <property type="protein sequence ID" value="ABX04041.1"/>
    <property type="molecule type" value="Genomic_DNA"/>
</dbReference>
<feature type="domain" description="HTH cro/C1-type" evidence="1">
    <location>
        <begin position="9"/>
        <end position="64"/>
    </location>
</feature>
<dbReference type="InterPro" id="IPR001387">
    <property type="entry name" value="Cro/C1-type_HTH"/>
</dbReference>
<dbReference type="SMART" id="SM00530">
    <property type="entry name" value="HTH_XRE"/>
    <property type="match status" value="1"/>
</dbReference>
<dbReference type="SUPFAM" id="SSF47413">
    <property type="entry name" value="lambda repressor-like DNA-binding domains"/>
    <property type="match status" value="1"/>
</dbReference>